<sequence length="657" mass="70022">MRLLSLRLTHKITAIGVVGVIGVVLIGGIHLYGENAMTVYRNAAENARAIQELNSRIAVELLEARRAEKDFLLRSDPTKAQRQAEISRQVSLDIEKLRAGIAALGKPELVARIDAMTASLNTYQARFAAVVEQRQRLGLDEKSGLEGRLRASVHGIETRVDELRNPSLKVTMLMMRRHEKDFMLRRDAKYGDDIRKRAAEFVTGLDDPSIPGAAKAELRQKLADYQRDFSAWMETALALASELKAMSEAFSAVEPVIEQVSKSVDQIRAEADRLNDAQRDGIQWWIGVAIALIASGVLGLGIFIGRSVSKPLTAMRAAMIELANGNFAIVLPGLGRPDEIGEIAQAVETFKVNAERKAQEEAEEKMRQDKLAAERRRADMIRMADDFEGAIGEIVETVSSAANELEASATSLTTTASRSTELAMLVEAASEEAATNVQSVASAAEELTASVHEISRQVQASARIAGEAVSQAGQTNDRVGELSRAAARIGDVVELISAIAGQTNLLALNATIEAARAGEAGRGFAVVASEVKALAEQTAKATGDIGQQISSIQVATEDSVGAIKTIGGTIERLSEISSTIAAAVEEQGAATGEISRNVQNAAAGTTQVSANISSVRQGATETGSASSQVLSAAQSLSNDSSRLKIEVSRFLETVRAA</sequence>
<evidence type="ECO:0000313" key="11">
    <source>
        <dbReference type="EMBL" id="AWL99357.1"/>
    </source>
</evidence>
<evidence type="ECO:0000256" key="4">
    <source>
        <dbReference type="ARBA" id="ARBA00029447"/>
    </source>
</evidence>
<keyword evidence="2" id="KW-0997">Cell inner membrane</keyword>
<dbReference type="InterPro" id="IPR000727">
    <property type="entry name" value="T_SNARE_dom"/>
</dbReference>
<dbReference type="Pfam" id="PF00672">
    <property type="entry name" value="HAMP"/>
    <property type="match status" value="1"/>
</dbReference>
<reference evidence="11 12" key="1">
    <citation type="journal article" date="2017" name="Syst. Appl. Microbiol.">
        <title>Soybeans inoculated with root zone soils of Canadian native legumes harbour diverse and novel Bradyrhizobium spp. that possess agricultural potential.</title>
        <authorList>
            <person name="Bromfield E.S.P."/>
            <person name="Cloutier S."/>
            <person name="Tambong J.T."/>
            <person name="Tran Thi T.V."/>
        </authorList>
    </citation>
    <scope>NUCLEOTIDE SEQUENCE [LARGE SCALE GENOMIC DNA]</scope>
    <source>
        <strain evidence="11 12">39S1MB</strain>
    </source>
</reference>
<keyword evidence="6" id="KW-0175">Coiled coil</keyword>
<reference evidence="11 12" key="2">
    <citation type="journal article" date="2019" name="Int. J. Syst. Evol. Microbiol.">
        <title>Description and complete genome sequence of Bradyrhizobium amphicarpaeae sp. nov., harbouring photosystem and nitrogen-fixation genes.</title>
        <authorList>
            <person name="Bromfield E.S.P."/>
            <person name="Cloutier S."/>
            <person name="Nguyen H.D.T."/>
        </authorList>
    </citation>
    <scope>NUCLEOTIDE SEQUENCE [LARGE SCALE GENOMIC DNA]</scope>
    <source>
        <strain evidence="11 12">39S1MB</strain>
    </source>
</reference>
<feature type="domain" description="T-SNARE coiled-coil homology" evidence="9">
    <location>
        <begin position="553"/>
        <end position="615"/>
    </location>
</feature>
<evidence type="ECO:0000256" key="6">
    <source>
        <dbReference type="SAM" id="Coils"/>
    </source>
</evidence>
<keyword evidence="7" id="KW-1133">Transmembrane helix</keyword>
<dbReference type="Gene3D" id="6.10.340.10">
    <property type="match status" value="1"/>
</dbReference>
<dbReference type="SMART" id="SM00304">
    <property type="entry name" value="HAMP"/>
    <property type="match status" value="1"/>
</dbReference>
<evidence type="ECO:0000256" key="2">
    <source>
        <dbReference type="ARBA" id="ARBA00022519"/>
    </source>
</evidence>
<feature type="domain" description="HAMP" evidence="10">
    <location>
        <begin position="306"/>
        <end position="359"/>
    </location>
</feature>
<dbReference type="PROSITE" id="PS50111">
    <property type="entry name" value="CHEMOTAXIS_TRANSDUC_2"/>
    <property type="match status" value="1"/>
</dbReference>
<dbReference type="SUPFAM" id="SSF58104">
    <property type="entry name" value="Methyl-accepting chemotaxis protein (MCP) signaling domain"/>
    <property type="match status" value="1"/>
</dbReference>
<dbReference type="PRINTS" id="PR00260">
    <property type="entry name" value="CHEMTRNSDUCR"/>
</dbReference>
<dbReference type="CDD" id="cd06225">
    <property type="entry name" value="HAMP"/>
    <property type="match status" value="1"/>
</dbReference>
<dbReference type="Pfam" id="PF00015">
    <property type="entry name" value="MCPsignal"/>
    <property type="match status" value="1"/>
</dbReference>
<dbReference type="InterPro" id="IPR004089">
    <property type="entry name" value="MCPsignal_dom"/>
</dbReference>
<feature type="coiled-coil region" evidence="6">
    <location>
        <begin position="215"/>
        <end position="277"/>
    </location>
</feature>
<dbReference type="InterPro" id="IPR032255">
    <property type="entry name" value="HBM"/>
</dbReference>
<evidence type="ECO:0000256" key="7">
    <source>
        <dbReference type="SAM" id="Phobius"/>
    </source>
</evidence>
<keyword evidence="12" id="KW-1185">Reference proteome</keyword>
<dbReference type="AlphaFoldDB" id="A0A2U8PQA9"/>
<dbReference type="Gene3D" id="1.10.287.950">
    <property type="entry name" value="Methyl-accepting chemotaxis protein"/>
    <property type="match status" value="1"/>
</dbReference>
<protein>
    <submittedName>
        <fullName evidence="11">Methyl-accepting chemotaxis protein</fullName>
    </submittedName>
</protein>
<keyword evidence="7" id="KW-0812">Transmembrane</keyword>
<dbReference type="PROSITE" id="PS50192">
    <property type="entry name" value="T_SNARE"/>
    <property type="match status" value="1"/>
</dbReference>
<keyword evidence="7" id="KW-0472">Membrane</keyword>
<evidence type="ECO:0000313" key="12">
    <source>
        <dbReference type="Proteomes" id="UP000215884"/>
    </source>
</evidence>
<feature type="domain" description="Methyl-accepting transducer" evidence="8">
    <location>
        <begin position="394"/>
        <end position="637"/>
    </location>
</feature>
<dbReference type="PANTHER" id="PTHR32089:SF112">
    <property type="entry name" value="LYSOZYME-LIKE PROTEIN-RELATED"/>
    <property type="match status" value="1"/>
</dbReference>
<dbReference type="RefSeq" id="WP_094895072.1">
    <property type="nucleotide sequence ID" value="NZ_CP029426.2"/>
</dbReference>
<dbReference type="SMART" id="SM00283">
    <property type="entry name" value="MA"/>
    <property type="match status" value="1"/>
</dbReference>
<accession>A0A2U8PQA9</accession>
<keyword evidence="2" id="KW-1003">Cell membrane</keyword>
<organism evidence="11 12">
    <name type="scientific">Bradyrhizobium amphicarpaeae</name>
    <dbReference type="NCBI Taxonomy" id="1404768"/>
    <lineage>
        <taxon>Bacteria</taxon>
        <taxon>Pseudomonadati</taxon>
        <taxon>Pseudomonadota</taxon>
        <taxon>Alphaproteobacteria</taxon>
        <taxon>Hyphomicrobiales</taxon>
        <taxon>Nitrobacteraceae</taxon>
        <taxon>Bradyrhizobium</taxon>
    </lineage>
</organism>
<evidence type="ECO:0000256" key="5">
    <source>
        <dbReference type="PROSITE-ProRule" id="PRU00284"/>
    </source>
</evidence>
<evidence type="ECO:0000256" key="3">
    <source>
        <dbReference type="ARBA" id="ARBA00023224"/>
    </source>
</evidence>
<dbReference type="InterPro" id="IPR004090">
    <property type="entry name" value="Chemotax_Me-accpt_rcpt"/>
</dbReference>
<dbReference type="Proteomes" id="UP000215884">
    <property type="component" value="Chromosome"/>
</dbReference>
<feature type="transmembrane region" description="Helical" evidence="7">
    <location>
        <begin position="284"/>
        <end position="305"/>
    </location>
</feature>
<feature type="transmembrane region" description="Helical" evidence="7">
    <location>
        <begin position="12"/>
        <end position="32"/>
    </location>
</feature>
<dbReference type="GO" id="GO:0004888">
    <property type="term" value="F:transmembrane signaling receptor activity"/>
    <property type="evidence" value="ECO:0007669"/>
    <property type="project" value="InterPro"/>
</dbReference>
<dbReference type="InterPro" id="IPR003660">
    <property type="entry name" value="HAMP_dom"/>
</dbReference>
<comment type="subcellular location">
    <subcellularLocation>
        <location evidence="1">Cell inner membrane</location>
        <topology evidence="1">Multi-pass membrane protein</topology>
    </subcellularLocation>
</comment>
<dbReference type="EMBL" id="CP029426">
    <property type="protein sequence ID" value="AWL99357.1"/>
    <property type="molecule type" value="Genomic_DNA"/>
</dbReference>
<keyword evidence="3 5" id="KW-0807">Transducer</keyword>
<dbReference type="GO" id="GO:0007165">
    <property type="term" value="P:signal transduction"/>
    <property type="evidence" value="ECO:0007669"/>
    <property type="project" value="UniProtKB-KW"/>
</dbReference>
<evidence type="ECO:0000259" key="10">
    <source>
        <dbReference type="PROSITE" id="PS50885"/>
    </source>
</evidence>
<evidence type="ECO:0000259" key="9">
    <source>
        <dbReference type="PROSITE" id="PS50192"/>
    </source>
</evidence>
<gene>
    <name evidence="11" type="ORF">CIT40_04515</name>
</gene>
<evidence type="ECO:0000259" key="8">
    <source>
        <dbReference type="PROSITE" id="PS50111"/>
    </source>
</evidence>
<dbReference type="GO" id="GO:0006935">
    <property type="term" value="P:chemotaxis"/>
    <property type="evidence" value="ECO:0007669"/>
    <property type="project" value="InterPro"/>
</dbReference>
<dbReference type="GO" id="GO:0005886">
    <property type="term" value="C:plasma membrane"/>
    <property type="evidence" value="ECO:0007669"/>
    <property type="project" value="UniProtKB-SubCell"/>
</dbReference>
<dbReference type="PROSITE" id="PS50885">
    <property type="entry name" value="HAMP"/>
    <property type="match status" value="1"/>
</dbReference>
<dbReference type="OrthoDB" id="3289104at2"/>
<name>A0A2U8PQA9_9BRAD</name>
<evidence type="ECO:0000256" key="1">
    <source>
        <dbReference type="ARBA" id="ARBA00004429"/>
    </source>
</evidence>
<comment type="similarity">
    <text evidence="4">Belongs to the methyl-accepting chemotaxis (MCP) protein family.</text>
</comment>
<proteinExistence type="inferred from homology"/>
<dbReference type="KEGG" id="brq:CIT40_04515"/>
<dbReference type="SMART" id="SM01358">
    <property type="entry name" value="HBM"/>
    <property type="match status" value="1"/>
</dbReference>
<dbReference type="PANTHER" id="PTHR32089">
    <property type="entry name" value="METHYL-ACCEPTING CHEMOTAXIS PROTEIN MCPB"/>
    <property type="match status" value="1"/>
</dbReference>